<organism evidence="1">
    <name type="scientific">Cacopsylla melanoneura</name>
    <dbReference type="NCBI Taxonomy" id="428564"/>
    <lineage>
        <taxon>Eukaryota</taxon>
        <taxon>Metazoa</taxon>
        <taxon>Ecdysozoa</taxon>
        <taxon>Arthropoda</taxon>
        <taxon>Hexapoda</taxon>
        <taxon>Insecta</taxon>
        <taxon>Pterygota</taxon>
        <taxon>Neoptera</taxon>
        <taxon>Paraneoptera</taxon>
        <taxon>Hemiptera</taxon>
        <taxon>Sternorrhyncha</taxon>
        <taxon>Psylloidea</taxon>
        <taxon>Psyllidae</taxon>
        <taxon>Psyllinae</taxon>
        <taxon>Cacopsylla</taxon>
    </lineage>
</organism>
<accession>A0A8D9BVP4</accession>
<sequence length="104" mass="11372">MKTCIVMTSRVRSPAKPAGTQSKLHSKKLSHTVTISPSYIPRNCLTLFVNVSNVSFRGGSVLVSQFEGRSPFIRASQLFNHCVLQMTRFGSGMAGLQFIASFSC</sequence>
<protein>
    <submittedName>
        <fullName evidence="1">Uncharacterized protein</fullName>
    </submittedName>
</protein>
<dbReference type="EMBL" id="HBUF01665595">
    <property type="protein sequence ID" value="CAG6789559.1"/>
    <property type="molecule type" value="Transcribed_RNA"/>
</dbReference>
<dbReference type="EMBL" id="HBUF01309104">
    <property type="protein sequence ID" value="CAG6692802.1"/>
    <property type="molecule type" value="Transcribed_RNA"/>
</dbReference>
<reference evidence="1" key="1">
    <citation type="submission" date="2021-05" db="EMBL/GenBank/DDBJ databases">
        <authorList>
            <person name="Alioto T."/>
            <person name="Alioto T."/>
            <person name="Gomez Garrido J."/>
        </authorList>
    </citation>
    <scope>NUCLEOTIDE SEQUENCE</scope>
</reference>
<name>A0A8D9BVP4_9HEMI</name>
<dbReference type="EMBL" id="HBUF01665597">
    <property type="protein sequence ID" value="CAG6789562.1"/>
    <property type="molecule type" value="Transcribed_RNA"/>
</dbReference>
<evidence type="ECO:0000313" key="1">
    <source>
        <dbReference type="EMBL" id="CAG6789562.1"/>
    </source>
</evidence>
<dbReference type="EMBL" id="HBUF01365449">
    <property type="protein sequence ID" value="CAG6723303.1"/>
    <property type="molecule type" value="Transcribed_RNA"/>
</dbReference>
<dbReference type="AlphaFoldDB" id="A0A8D9BVP4"/>
<proteinExistence type="predicted"/>